<protein>
    <submittedName>
        <fullName evidence="2">Transcriptional regulator</fullName>
    </submittedName>
</protein>
<dbReference type="OrthoDB" id="82049at2157"/>
<proteinExistence type="predicted"/>
<dbReference type="PANTHER" id="PTHR43698">
    <property type="entry name" value="RIBD C-TERMINAL DOMAIN CONTAINING PROTEIN"/>
    <property type="match status" value="1"/>
</dbReference>
<dbReference type="EMBL" id="CP077717">
    <property type="protein sequence ID" value="QXJ27728.1"/>
    <property type="molecule type" value="Genomic_DNA"/>
</dbReference>
<gene>
    <name evidence="2" type="ORF">J5U23_00595</name>
</gene>
<dbReference type="InterPro" id="IPR047263">
    <property type="entry name" value="HNL-like_cupin"/>
</dbReference>
<feature type="domain" description="Cupin type-2" evidence="1">
    <location>
        <begin position="43"/>
        <end position="107"/>
    </location>
</feature>
<evidence type="ECO:0000259" key="1">
    <source>
        <dbReference type="Pfam" id="PF07883"/>
    </source>
</evidence>
<dbReference type="Proteomes" id="UP000694018">
    <property type="component" value="Chromosome"/>
</dbReference>
<dbReference type="Pfam" id="PF07883">
    <property type="entry name" value="Cupin_2"/>
    <property type="match status" value="1"/>
</dbReference>
<reference evidence="2" key="1">
    <citation type="journal article" date="2021" name="Environ. Microbiol.">
        <title>New insights into the diversity and evolution of the archaeal mobilome from three complete genomes of Saccharolobus shibatae.</title>
        <authorList>
            <person name="Medvedeva S."/>
            <person name="Brandt D."/>
            <person name="Cvirkaite-Krupovic V."/>
            <person name="Liu Y."/>
            <person name="Severinov K."/>
            <person name="Ishino S."/>
            <person name="Ishino Y."/>
            <person name="Prangishvili D."/>
            <person name="Kalinowski J."/>
            <person name="Krupovic M."/>
        </authorList>
    </citation>
    <scope>NUCLEOTIDE SEQUENCE</scope>
    <source>
        <strain evidence="2">B12</strain>
    </source>
</reference>
<dbReference type="AlphaFoldDB" id="A0A8F5BM73"/>
<dbReference type="CDD" id="cd02233">
    <property type="entry name" value="cupin_HNL-like"/>
    <property type="match status" value="1"/>
</dbReference>
<name>A0A8F5BM73_SACSH</name>
<dbReference type="GeneID" id="65562200"/>
<dbReference type="KEGG" id="sshi:J5U23_00595"/>
<accession>A0A8F5BM73</accession>
<evidence type="ECO:0000313" key="3">
    <source>
        <dbReference type="Proteomes" id="UP000694018"/>
    </source>
</evidence>
<dbReference type="RefSeq" id="WP_218259421.1">
    <property type="nucleotide sequence ID" value="NZ_CP077717.1"/>
</dbReference>
<organism evidence="2 3">
    <name type="scientific">Saccharolobus shibatae (strain ATCC 51178 / DSM 5389 / JCM 8931 / NBRC 15437 / B12)</name>
    <name type="common">Sulfolobus shibatae</name>
    <dbReference type="NCBI Taxonomy" id="523848"/>
    <lineage>
        <taxon>Archaea</taxon>
        <taxon>Thermoproteota</taxon>
        <taxon>Thermoprotei</taxon>
        <taxon>Sulfolobales</taxon>
        <taxon>Sulfolobaceae</taxon>
        <taxon>Saccharolobus</taxon>
    </lineage>
</organism>
<sequence>MDLIIRKNGTIPFTKGDPKYFTGNVIVEQLYEANEPSRVSSAVVTFEPSARTNWHYHPLGQLLVVIYGTGLIQTWGSPPRKIKAGDVIWTPPNVKHWHGATATTAMTHIAIQEKLNGKTVEWLEKVSDKEYEEAQSASD</sequence>
<evidence type="ECO:0000313" key="2">
    <source>
        <dbReference type="EMBL" id="QXJ27728.1"/>
    </source>
</evidence>
<dbReference type="PANTHER" id="PTHR43698:SF1">
    <property type="entry name" value="BLL4564 PROTEIN"/>
    <property type="match status" value="1"/>
</dbReference>
<dbReference type="InterPro" id="IPR013096">
    <property type="entry name" value="Cupin_2"/>
</dbReference>